<organism evidence="2 3">
    <name type="scientific">Blomia tropicalis</name>
    <name type="common">Mite</name>
    <dbReference type="NCBI Taxonomy" id="40697"/>
    <lineage>
        <taxon>Eukaryota</taxon>
        <taxon>Metazoa</taxon>
        <taxon>Ecdysozoa</taxon>
        <taxon>Arthropoda</taxon>
        <taxon>Chelicerata</taxon>
        <taxon>Arachnida</taxon>
        <taxon>Acari</taxon>
        <taxon>Acariformes</taxon>
        <taxon>Sarcoptiformes</taxon>
        <taxon>Astigmata</taxon>
        <taxon>Glycyphagoidea</taxon>
        <taxon>Echimyopodidae</taxon>
        <taxon>Blomia</taxon>
    </lineage>
</organism>
<dbReference type="AlphaFoldDB" id="A0A9Q0RTN2"/>
<proteinExistence type="predicted"/>
<keyword evidence="3" id="KW-1185">Reference proteome</keyword>
<dbReference type="Proteomes" id="UP001142055">
    <property type="component" value="Chromosome 1"/>
</dbReference>
<accession>A0A9Q0RTN2</accession>
<feature type="compositionally biased region" description="Basic residues" evidence="1">
    <location>
        <begin position="35"/>
        <end position="61"/>
    </location>
</feature>
<gene>
    <name evidence="2" type="ORF">RDWZM_004470</name>
</gene>
<evidence type="ECO:0000313" key="2">
    <source>
        <dbReference type="EMBL" id="KAJ6225925.1"/>
    </source>
</evidence>
<feature type="non-terminal residue" evidence="2">
    <location>
        <position position="1"/>
    </location>
</feature>
<evidence type="ECO:0000313" key="3">
    <source>
        <dbReference type="Proteomes" id="UP001142055"/>
    </source>
</evidence>
<protein>
    <submittedName>
        <fullName evidence="2">Uncharacterized protein</fullName>
    </submittedName>
</protein>
<name>A0A9Q0RTN2_BLOTA</name>
<dbReference type="EMBL" id="JAPWDV010000001">
    <property type="protein sequence ID" value="KAJ6225925.1"/>
    <property type="molecule type" value="Genomic_DNA"/>
</dbReference>
<comment type="caution">
    <text evidence="2">The sequence shown here is derived from an EMBL/GenBank/DDBJ whole genome shotgun (WGS) entry which is preliminary data.</text>
</comment>
<feature type="region of interest" description="Disordered" evidence="1">
    <location>
        <begin position="1"/>
        <end position="61"/>
    </location>
</feature>
<evidence type="ECO:0000256" key="1">
    <source>
        <dbReference type="SAM" id="MobiDB-lite"/>
    </source>
</evidence>
<sequence length="61" mass="7406">IKQKLVDNVSGHPNEHSGSQRPSVMNDHSIMTRSNRLRHHQQQQQQQHHHRQQPRRRCRCR</sequence>
<reference evidence="2" key="1">
    <citation type="submission" date="2022-12" db="EMBL/GenBank/DDBJ databases">
        <title>Genome assemblies of Blomia tropicalis.</title>
        <authorList>
            <person name="Cui Y."/>
        </authorList>
    </citation>
    <scope>NUCLEOTIDE SEQUENCE</scope>
    <source>
        <tissue evidence="2">Adult mites</tissue>
    </source>
</reference>